<dbReference type="SUPFAM" id="SSF55120">
    <property type="entry name" value="Pseudouridine synthase"/>
    <property type="match status" value="1"/>
</dbReference>
<organism evidence="6 7">
    <name type="scientific">Chelatococcus sambhunathii</name>
    <dbReference type="NCBI Taxonomy" id="363953"/>
    <lineage>
        <taxon>Bacteria</taxon>
        <taxon>Pseudomonadati</taxon>
        <taxon>Pseudomonadota</taxon>
        <taxon>Alphaproteobacteria</taxon>
        <taxon>Hyphomicrobiales</taxon>
        <taxon>Chelatococcaceae</taxon>
        <taxon>Chelatococcus</taxon>
    </lineage>
</organism>
<dbReference type="EMBL" id="JADBEO010000002">
    <property type="protein sequence ID" value="MDR4305265.1"/>
    <property type="molecule type" value="Genomic_DNA"/>
</dbReference>
<name>A0ABU1DAW9_9HYPH</name>
<dbReference type="PANTHER" id="PTHR21600:SF44">
    <property type="entry name" value="RIBOSOMAL LARGE SUBUNIT PSEUDOURIDINE SYNTHASE D"/>
    <property type="match status" value="1"/>
</dbReference>
<dbReference type="Pfam" id="PF00849">
    <property type="entry name" value="PseudoU_synth_2"/>
    <property type="match status" value="1"/>
</dbReference>
<dbReference type="CDD" id="cd02869">
    <property type="entry name" value="PseudoU_synth_RluA_like"/>
    <property type="match status" value="1"/>
</dbReference>
<feature type="domain" description="Pseudouridine synthase RsuA/RluA-like" evidence="5">
    <location>
        <begin position="196"/>
        <end position="352"/>
    </location>
</feature>
<feature type="region of interest" description="Disordered" evidence="4">
    <location>
        <begin position="1"/>
        <end position="52"/>
    </location>
</feature>
<keyword evidence="2" id="KW-0413">Isomerase</keyword>
<dbReference type="InterPro" id="IPR006145">
    <property type="entry name" value="PsdUridine_synth_RsuA/RluA"/>
</dbReference>
<evidence type="ECO:0000256" key="3">
    <source>
        <dbReference type="PROSITE-ProRule" id="PRU00182"/>
    </source>
</evidence>
<dbReference type="Gene3D" id="3.10.290.10">
    <property type="entry name" value="RNA-binding S4 domain"/>
    <property type="match status" value="1"/>
</dbReference>
<evidence type="ECO:0000313" key="6">
    <source>
        <dbReference type="EMBL" id="MDR4305265.1"/>
    </source>
</evidence>
<dbReference type="Gene3D" id="3.30.2350.10">
    <property type="entry name" value="Pseudouridine synthase"/>
    <property type="match status" value="1"/>
</dbReference>
<dbReference type="InterPro" id="IPR006224">
    <property type="entry name" value="PsdUridine_synth_RluA-like_CS"/>
</dbReference>
<dbReference type="SUPFAM" id="SSF55174">
    <property type="entry name" value="Alpha-L RNA-binding motif"/>
    <property type="match status" value="1"/>
</dbReference>
<dbReference type="InterPro" id="IPR020103">
    <property type="entry name" value="PsdUridine_synth_cat_dom_sf"/>
</dbReference>
<evidence type="ECO:0000259" key="5">
    <source>
        <dbReference type="Pfam" id="PF00849"/>
    </source>
</evidence>
<dbReference type="InterPro" id="IPR036986">
    <property type="entry name" value="S4_RNA-bd_sf"/>
</dbReference>
<evidence type="ECO:0000256" key="1">
    <source>
        <dbReference type="ARBA" id="ARBA00010876"/>
    </source>
</evidence>
<evidence type="ECO:0000313" key="7">
    <source>
        <dbReference type="Proteomes" id="UP001181622"/>
    </source>
</evidence>
<protein>
    <recommendedName>
        <fullName evidence="5">Pseudouridine synthase RsuA/RluA-like domain-containing protein</fullName>
    </recommendedName>
</protein>
<dbReference type="InterPro" id="IPR050188">
    <property type="entry name" value="RluA_PseudoU_synthase"/>
</dbReference>
<dbReference type="PROSITE" id="PS01129">
    <property type="entry name" value="PSI_RLU"/>
    <property type="match status" value="1"/>
</dbReference>
<dbReference type="PROSITE" id="PS50889">
    <property type="entry name" value="S4"/>
    <property type="match status" value="1"/>
</dbReference>
<sequence>MAQRPTRGPRPPAGKGPAARRPAGKGPAGKRPAGGKPTRAASHNAADATFRTPKAYGAKAAKPVRVTAVEKSVALAEKALPALPGKSAGVQMIPVREAEEGLRLDRWFKERFPALAFGHLQKLCRTGQIRVDGARAKTATRLSAGMTVRVPPLKDESGEAGEDGEGAPKAPAVKRPSVEDRDAKDLRQMTIHEDKDVLVLNKPFGLAVQGGSGQTRHVDGMLAALTDRSGQKPRLVHRIDKDTAGVLVVAKTRLAASELARAFRSRFARKVYWALVPGVPRVRQGRISTYLAKGEGEGAEGERMMVAEHGDDGASHALTYYAVVEQAAQKLSWLSLKPVTGRTHQLRAHAAHIGHPIVGDPKYFNVENWELPGGIQNRLHLLARRLVLPLPSGDVLDVSAPLPPHMQQSWNLLGFDVDRYDPIVEAPEA</sequence>
<proteinExistence type="inferred from homology"/>
<dbReference type="PANTHER" id="PTHR21600">
    <property type="entry name" value="MITOCHONDRIAL RNA PSEUDOURIDINE SYNTHASE"/>
    <property type="match status" value="1"/>
</dbReference>
<reference evidence="6" key="1">
    <citation type="submission" date="2020-10" db="EMBL/GenBank/DDBJ databases">
        <authorList>
            <person name="Abbas A."/>
            <person name="Razzaq R."/>
            <person name="Waqas M."/>
            <person name="Abbas N."/>
            <person name="Nielsen T.K."/>
            <person name="Hansen L.H."/>
            <person name="Hussain S."/>
            <person name="Shahid M."/>
        </authorList>
    </citation>
    <scope>NUCLEOTIDE SEQUENCE</scope>
    <source>
        <strain evidence="6">S14</strain>
    </source>
</reference>
<evidence type="ECO:0000256" key="2">
    <source>
        <dbReference type="ARBA" id="ARBA00023235"/>
    </source>
</evidence>
<gene>
    <name evidence="6" type="ORF">IHQ68_01325</name>
</gene>
<accession>A0ABU1DAW9</accession>
<evidence type="ECO:0000256" key="4">
    <source>
        <dbReference type="SAM" id="MobiDB-lite"/>
    </source>
</evidence>
<dbReference type="RefSeq" id="WP_309388313.1">
    <property type="nucleotide sequence ID" value="NZ_JADBEO010000002.1"/>
</dbReference>
<dbReference type="Proteomes" id="UP001181622">
    <property type="component" value="Unassembled WGS sequence"/>
</dbReference>
<comment type="similarity">
    <text evidence="1">Belongs to the pseudouridine synthase RluA family.</text>
</comment>
<feature type="region of interest" description="Disordered" evidence="4">
    <location>
        <begin position="151"/>
        <end position="182"/>
    </location>
</feature>
<keyword evidence="3" id="KW-0694">RNA-binding</keyword>
<feature type="compositionally biased region" description="Low complexity" evidence="4">
    <location>
        <begin position="15"/>
        <end position="37"/>
    </location>
</feature>
<keyword evidence="7" id="KW-1185">Reference proteome</keyword>
<comment type="caution">
    <text evidence="6">The sequence shown here is derived from an EMBL/GenBank/DDBJ whole genome shotgun (WGS) entry which is preliminary data.</text>
</comment>